<evidence type="ECO:0000259" key="6">
    <source>
        <dbReference type="Pfam" id="PF01494"/>
    </source>
</evidence>
<dbReference type="GO" id="GO:0004497">
    <property type="term" value="F:monooxygenase activity"/>
    <property type="evidence" value="ECO:0007669"/>
    <property type="project" value="UniProtKB-KW"/>
</dbReference>
<dbReference type="EMBL" id="AOKY01000888">
    <property type="protein sequence ID" value="KDB20127.1"/>
    <property type="molecule type" value="Genomic_DNA"/>
</dbReference>
<evidence type="ECO:0000256" key="5">
    <source>
        <dbReference type="ARBA" id="ARBA00023033"/>
    </source>
</evidence>
<name>A0A059IY27_TRIIM</name>
<dbReference type="InterPro" id="IPR002938">
    <property type="entry name" value="FAD-bd"/>
</dbReference>
<keyword evidence="3" id="KW-0274">FAD</keyword>
<gene>
    <name evidence="7" type="ORF">H109_07918</name>
</gene>
<evidence type="ECO:0000256" key="2">
    <source>
        <dbReference type="ARBA" id="ARBA00022630"/>
    </source>
</evidence>
<sequence>MGSTSTPPHVLIIGAGITGLVLAQALRKHGVSFAVYERDPDPLHRGKGWGLTIHWSLGAFLRLLPQYLVDRLPETYVDPDAVAKGENGNFLLFDLRTGETKWKVPPAKRLRVSRERLRRLLMDGIDVQWNKSISSISQISETAVRCEFSDNSSAEGTLLVGCDGSRSKTRSLLCSLAGNKTPVRSENYQLPVRLIGVSAALPSRVALKMRALDPFFLQAGDPATSNFFWFSFLDTPTNNDREGRDTYECQILISWPYRKDGSNNIEIPCRNIDKIKLMHSLADGWVEPFREVVQSIPEETEPKIISLEDWPTPPKGSWSNLGGTATLVGDSAHAMTMFRGEAGNHGILDVSNLLEALIPVLTSSPHSPAKTQEEVINEYEDEMATRTRPAVLRSRKACLDAHDYPSITADSPLVARRGAFEDDDLEYLLN</sequence>
<accession>A0A059IY27</accession>
<dbReference type="Pfam" id="PF01494">
    <property type="entry name" value="FAD_binding_3"/>
    <property type="match status" value="1"/>
</dbReference>
<dbReference type="PRINTS" id="PR00420">
    <property type="entry name" value="RNGMNOXGNASE"/>
</dbReference>
<dbReference type="OMA" id="TAVRCEF"/>
<evidence type="ECO:0000256" key="1">
    <source>
        <dbReference type="ARBA" id="ARBA00001974"/>
    </source>
</evidence>
<keyword evidence="5" id="KW-0503">Monooxygenase</keyword>
<dbReference type="GO" id="GO:0071949">
    <property type="term" value="F:FAD binding"/>
    <property type="evidence" value="ECO:0007669"/>
    <property type="project" value="InterPro"/>
</dbReference>
<dbReference type="AlphaFoldDB" id="A0A059IY27"/>
<comment type="caution">
    <text evidence="7">The sequence shown here is derived from an EMBL/GenBank/DDBJ whole genome shotgun (WGS) entry which is preliminary data.</text>
</comment>
<evidence type="ECO:0000313" key="8">
    <source>
        <dbReference type="Proteomes" id="UP000024533"/>
    </source>
</evidence>
<protein>
    <recommendedName>
        <fullName evidence="6">FAD-binding domain-containing protein</fullName>
    </recommendedName>
</protein>
<dbReference type="PANTHER" id="PTHR47178:SF1">
    <property type="entry name" value="FAD-BINDING DOMAIN-CONTAINING PROTEIN-RELATED"/>
    <property type="match status" value="1"/>
</dbReference>
<dbReference type="SUPFAM" id="SSF51905">
    <property type="entry name" value="FAD/NAD(P)-binding domain"/>
    <property type="match status" value="1"/>
</dbReference>
<organism evidence="7 8">
    <name type="scientific">Trichophyton interdigitale (strain MR816)</name>
    <dbReference type="NCBI Taxonomy" id="1215338"/>
    <lineage>
        <taxon>Eukaryota</taxon>
        <taxon>Fungi</taxon>
        <taxon>Dikarya</taxon>
        <taxon>Ascomycota</taxon>
        <taxon>Pezizomycotina</taxon>
        <taxon>Eurotiomycetes</taxon>
        <taxon>Eurotiomycetidae</taxon>
        <taxon>Onygenales</taxon>
        <taxon>Arthrodermataceae</taxon>
        <taxon>Trichophyton</taxon>
    </lineage>
</organism>
<keyword evidence="2" id="KW-0285">Flavoprotein</keyword>
<proteinExistence type="predicted"/>
<keyword evidence="8" id="KW-1185">Reference proteome</keyword>
<dbReference type="Gene3D" id="3.50.50.60">
    <property type="entry name" value="FAD/NAD(P)-binding domain"/>
    <property type="match status" value="1"/>
</dbReference>
<dbReference type="PANTHER" id="PTHR47178">
    <property type="entry name" value="MONOOXYGENASE, FAD-BINDING"/>
    <property type="match status" value="1"/>
</dbReference>
<dbReference type="HOGENOM" id="CLU_009665_3_2_1"/>
<dbReference type="OrthoDB" id="47494at2759"/>
<dbReference type="STRING" id="1215338.A0A059IY27"/>
<evidence type="ECO:0000256" key="4">
    <source>
        <dbReference type="ARBA" id="ARBA00023002"/>
    </source>
</evidence>
<evidence type="ECO:0000313" key="7">
    <source>
        <dbReference type="EMBL" id="KDB20127.1"/>
    </source>
</evidence>
<evidence type="ECO:0000256" key="3">
    <source>
        <dbReference type="ARBA" id="ARBA00022827"/>
    </source>
</evidence>
<dbReference type="InterPro" id="IPR036188">
    <property type="entry name" value="FAD/NAD-bd_sf"/>
</dbReference>
<dbReference type="Proteomes" id="UP000024533">
    <property type="component" value="Unassembled WGS sequence"/>
</dbReference>
<feature type="domain" description="FAD-binding" evidence="6">
    <location>
        <begin position="9"/>
        <end position="182"/>
    </location>
</feature>
<reference evidence="7 8" key="1">
    <citation type="submission" date="2014-02" db="EMBL/GenBank/DDBJ databases">
        <title>The Genome Sequence of Trichophyton interdigitale MR816.</title>
        <authorList>
            <consortium name="The Broad Institute Genomics Platform"/>
            <person name="Cuomo C.A."/>
            <person name="White T.C."/>
            <person name="Graser Y."/>
            <person name="Martinez-Rossi N."/>
            <person name="Heitman J."/>
            <person name="Young S.K."/>
            <person name="Zeng Q."/>
            <person name="Gargeya S."/>
            <person name="Abouelleil A."/>
            <person name="Alvarado L."/>
            <person name="Chapman S.B."/>
            <person name="Gainer-Dewar J."/>
            <person name="Goldberg J."/>
            <person name="Griggs A."/>
            <person name="Gujja S."/>
            <person name="Hansen M."/>
            <person name="Howarth C."/>
            <person name="Imamovic A."/>
            <person name="Larimer J."/>
            <person name="Martinez D."/>
            <person name="Murphy C."/>
            <person name="Pearson M.D."/>
            <person name="Persinoti G."/>
            <person name="Poon T."/>
            <person name="Priest M."/>
            <person name="Roberts A.D."/>
            <person name="Saif S."/>
            <person name="Shea T.D."/>
            <person name="Sykes S.N."/>
            <person name="Wortman J."/>
            <person name="Nusbaum C."/>
            <person name="Birren B."/>
        </authorList>
    </citation>
    <scope>NUCLEOTIDE SEQUENCE [LARGE SCALE GENOMIC DNA]</scope>
    <source>
        <strain evidence="7 8">MR816</strain>
    </source>
</reference>
<keyword evidence="4" id="KW-0560">Oxidoreductase</keyword>
<comment type="cofactor">
    <cofactor evidence="1">
        <name>FAD</name>
        <dbReference type="ChEBI" id="CHEBI:57692"/>
    </cofactor>
</comment>